<reference evidence="3" key="1">
    <citation type="journal article" date="2018" name="Genome Res.">
        <title>The genomic architecture and molecular evolution of ant odorant receptors.</title>
        <authorList>
            <person name="McKenzie S.K."/>
            <person name="Kronauer D.J.C."/>
        </authorList>
    </citation>
    <scope>NUCLEOTIDE SEQUENCE [LARGE SCALE GENOMIC DNA]</scope>
    <source>
        <strain evidence="3">Clonal line C1</strain>
    </source>
</reference>
<sequence>MAETEDPADLSSFDQPASTDQHPQSSQASIVANDITSDINADFVRNKVTLFKTELVDNHAVETSGQNKTLFKTELVDNHAVEASGQDKNDAKDREQVQPHNTSIPHEERKKNQENSSEFHTLESLFEKILNKEICVTLPSQKWGIHIIEKPSQIIFSELASVTSGEKITHSLWKKVVLSKDGLQLYIHQKHLELEIIHTPKTKEELEHLLVTVDELFVCEGGPKTALYKNIHLQRADKDENNRWRHASCPIVINSGRICRFCVTLEKTIAQYIDRQRKNNFKQKRFIFSPSMQTKVKPLIHKIQVERQKCARTQERIIKLKQQVKRLRKLSDIKVIWKTMLQKTKCPDCRRAFTVNRTNATSIHPKAQIINSKTRGKWCIQI</sequence>
<reference evidence="3" key="2">
    <citation type="submission" date="2018-07" db="EMBL/GenBank/DDBJ databases">
        <authorList>
            <person name="Mckenzie S.K."/>
            <person name="Kronauer D.J.C."/>
        </authorList>
    </citation>
    <scope>NUCLEOTIDE SEQUENCE</scope>
    <source>
        <strain evidence="3">Clonal line C1</strain>
    </source>
</reference>
<accession>A0A3L8DB24</accession>
<dbReference type="EMBL" id="QOIP01000010">
    <property type="protein sequence ID" value="RLU17524.1"/>
    <property type="molecule type" value="Genomic_DNA"/>
</dbReference>
<proteinExistence type="predicted"/>
<comment type="caution">
    <text evidence="3">The sequence shown here is derived from an EMBL/GenBank/DDBJ whole genome shotgun (WGS) entry which is preliminary data.</text>
</comment>
<feature type="coiled-coil region" evidence="1">
    <location>
        <begin position="303"/>
        <end position="330"/>
    </location>
</feature>
<dbReference type="AlphaFoldDB" id="A0A3L8DB24"/>
<gene>
    <name evidence="3" type="ORF">DMN91_009759</name>
</gene>
<protein>
    <submittedName>
        <fullName evidence="3">Uncharacterized protein</fullName>
    </submittedName>
</protein>
<evidence type="ECO:0000313" key="3">
    <source>
        <dbReference type="EMBL" id="RLU17524.1"/>
    </source>
</evidence>
<organism evidence="3">
    <name type="scientific">Ooceraea biroi</name>
    <name type="common">Clonal raider ant</name>
    <name type="synonym">Cerapachys biroi</name>
    <dbReference type="NCBI Taxonomy" id="2015173"/>
    <lineage>
        <taxon>Eukaryota</taxon>
        <taxon>Metazoa</taxon>
        <taxon>Ecdysozoa</taxon>
        <taxon>Arthropoda</taxon>
        <taxon>Hexapoda</taxon>
        <taxon>Insecta</taxon>
        <taxon>Pterygota</taxon>
        <taxon>Neoptera</taxon>
        <taxon>Endopterygota</taxon>
        <taxon>Hymenoptera</taxon>
        <taxon>Apocrita</taxon>
        <taxon>Aculeata</taxon>
        <taxon>Formicoidea</taxon>
        <taxon>Formicidae</taxon>
        <taxon>Dorylinae</taxon>
        <taxon>Ooceraea</taxon>
    </lineage>
</organism>
<evidence type="ECO:0000256" key="2">
    <source>
        <dbReference type="SAM" id="MobiDB-lite"/>
    </source>
</evidence>
<keyword evidence="1" id="KW-0175">Coiled coil</keyword>
<feature type="compositionally biased region" description="Polar residues" evidence="2">
    <location>
        <begin position="12"/>
        <end position="30"/>
    </location>
</feature>
<feature type="region of interest" description="Disordered" evidence="2">
    <location>
        <begin position="82"/>
        <end position="116"/>
    </location>
</feature>
<name>A0A3L8DB24_OOCBI</name>
<evidence type="ECO:0000256" key="1">
    <source>
        <dbReference type="SAM" id="Coils"/>
    </source>
</evidence>
<feature type="compositionally biased region" description="Basic and acidic residues" evidence="2">
    <location>
        <begin position="82"/>
        <end position="97"/>
    </location>
</feature>
<dbReference type="Proteomes" id="UP000279307">
    <property type="component" value="Chromosome 10"/>
</dbReference>
<feature type="region of interest" description="Disordered" evidence="2">
    <location>
        <begin position="1"/>
        <end position="30"/>
    </location>
</feature>